<evidence type="ECO:0000256" key="2">
    <source>
        <dbReference type="ARBA" id="ARBA00022870"/>
    </source>
</evidence>
<dbReference type="EMBL" id="DQ233733">
    <property type="protein sequence ID" value="ABC60074.1"/>
    <property type="molecule type" value="Genomic_DNA"/>
</dbReference>
<dbReference type="AlphaFoldDB" id="Q1AC92"/>
<name>Q1AC92_EDWIC</name>
<evidence type="ECO:0000256" key="4">
    <source>
        <dbReference type="ARBA" id="ARBA00035640"/>
    </source>
</evidence>
<protein>
    <submittedName>
        <fullName evidence="7">EscC</fullName>
    </submittedName>
</protein>
<sequence length="508" mass="53324">MVRRQAAAPGDKGGNIAPAHTANRGDTAMNPITETRYTTPPLGSSGQSDRVQQQEEQPPVGSGALDLQHPLIQHHQGQGQDHRGGFQRPPAPRQPVTLRLAEAALNRILAIFGPRVDGHPLTVSDIERTPMDAMVLAASLLGVKALGDNANLKALALKIREQGAENLRLRQNEDLRKQVDKAVEDQAKAQKAGIFSAIVDWIVSIAEVVSGIGKLLIGDFAGGAMDVAAGCSGLVKAACETLALIDKDHADKYQAIADVAGKVQLAFELAGMVVDLVSVGRGVMAGKSIAKAAETAMEGAAGEALHNAVTEGSEEAIKAAAKEIGKEVAGQVSEEVIRNLAEQSGRFLGQGPLLKALSKEAIEKMVTQAVETAVKNALKSGGDISLEALTKQVVKEVQRAVIKAIIGACITSVANNAKSTTRATLQGTNGIYQGVITKERAELQKVIQQLMNESSFLQFMLDEFEKVKKNAQENISNLMDGAGKALSSAADAQQKSGAMLSSIAANIA</sequence>
<evidence type="ECO:0000256" key="1">
    <source>
        <dbReference type="ARBA" id="ARBA00004301"/>
    </source>
</evidence>
<comment type="subcellular location">
    <subcellularLocation>
        <location evidence="1">Host membrane</location>
        <topology evidence="1">Multi-pass membrane protein</topology>
    </subcellularLocation>
</comment>
<evidence type="ECO:0000256" key="5">
    <source>
        <dbReference type="SAM" id="MobiDB-lite"/>
    </source>
</evidence>
<feature type="domain" description="Translocator protein BipB-like C-terminal" evidence="6">
    <location>
        <begin position="136"/>
        <end position="506"/>
    </location>
</feature>
<accession>Q1AC92</accession>
<dbReference type="InterPro" id="IPR006972">
    <property type="entry name" value="BipB-like_C"/>
</dbReference>
<evidence type="ECO:0000313" key="7">
    <source>
        <dbReference type="EMBL" id="ABC60074.1"/>
    </source>
</evidence>
<feature type="region of interest" description="Disordered" evidence="5">
    <location>
        <begin position="1"/>
        <end position="93"/>
    </location>
</feature>
<gene>
    <name evidence="7" type="primary">escC</name>
</gene>
<feature type="compositionally biased region" description="Polar residues" evidence="5">
    <location>
        <begin position="30"/>
        <end position="56"/>
    </location>
</feature>
<organism evidence="7">
    <name type="scientific">Edwardsiella ictaluri</name>
    <dbReference type="NCBI Taxonomy" id="67780"/>
    <lineage>
        <taxon>Bacteria</taxon>
        <taxon>Pseudomonadati</taxon>
        <taxon>Pseudomonadota</taxon>
        <taxon>Gammaproteobacteria</taxon>
        <taxon>Enterobacterales</taxon>
        <taxon>Hafniaceae</taxon>
        <taxon>Edwardsiella</taxon>
    </lineage>
</organism>
<dbReference type="NCBIfam" id="NF011889">
    <property type="entry name" value="PRK15362.1"/>
    <property type="match status" value="1"/>
</dbReference>
<keyword evidence="3" id="KW-0843">Virulence</keyword>
<evidence type="ECO:0000259" key="6">
    <source>
        <dbReference type="Pfam" id="PF04888"/>
    </source>
</evidence>
<comment type="similarity">
    <text evidence="4">Belongs to the SctE/SipB/YopB family.</text>
</comment>
<keyword evidence="2" id="KW-0472">Membrane</keyword>
<dbReference type="Pfam" id="PF04888">
    <property type="entry name" value="SseC"/>
    <property type="match status" value="1"/>
</dbReference>
<evidence type="ECO:0000256" key="3">
    <source>
        <dbReference type="ARBA" id="ARBA00023026"/>
    </source>
</evidence>
<reference evidence="7" key="1">
    <citation type="journal article" date="2007" name="Appl. Environ. Microbiol.">
        <title>Signature-tagged mutagenesis of Edwardsiella ictaluri identifies virulence-related genes, including a salmonella pathogenicity island 2 class of type III secretion systems.</title>
        <authorList>
            <person name="Thune R.L."/>
            <person name="Fernandez D.H."/>
            <person name="Benoit J.L."/>
            <person name="Kelly-Smith M."/>
            <person name="Rogge M.L."/>
            <person name="Booth N.J."/>
            <person name="Landry C.A."/>
            <person name="Bologna R.A."/>
        </authorList>
    </citation>
    <scope>NUCLEOTIDE SEQUENCE</scope>
    <source>
        <strain evidence="7">93-146</strain>
    </source>
</reference>
<dbReference type="GO" id="GO:0033644">
    <property type="term" value="C:host cell membrane"/>
    <property type="evidence" value="ECO:0007669"/>
    <property type="project" value="UniProtKB-SubCell"/>
</dbReference>
<proteinExistence type="inferred from homology"/>
<keyword evidence="2" id="KW-1043">Host membrane</keyword>